<accession>A0AAW5EQ48</accession>
<reference evidence="7" key="2">
    <citation type="submission" date="2022-03" db="EMBL/GenBank/DDBJ databases">
        <authorList>
            <person name="Ryngajllo M."/>
            <person name="Jacek P."/>
            <person name="Kubiak K."/>
        </authorList>
    </citation>
    <scope>NUCLEOTIDE SEQUENCE</scope>
    <source>
        <strain evidence="7">SI1</strain>
    </source>
</reference>
<feature type="transmembrane region" description="Helical" evidence="5">
    <location>
        <begin position="386"/>
        <end position="409"/>
    </location>
</feature>
<feature type="transmembrane region" description="Helical" evidence="5">
    <location>
        <begin position="152"/>
        <end position="176"/>
    </location>
</feature>
<comment type="caution">
    <text evidence="7">The sequence shown here is derived from an EMBL/GenBank/DDBJ whole genome shotgun (WGS) entry which is preliminary data.</text>
</comment>
<comment type="subcellular location">
    <subcellularLocation>
        <location evidence="1">Membrane</location>
        <topology evidence="1">Multi-pass membrane protein</topology>
    </subcellularLocation>
</comment>
<dbReference type="EMBL" id="JAIBCX010000016">
    <property type="protein sequence ID" value="MCJ8353897.1"/>
    <property type="molecule type" value="Genomic_DNA"/>
</dbReference>
<dbReference type="PROSITE" id="PS00217">
    <property type="entry name" value="SUGAR_TRANSPORT_2"/>
    <property type="match status" value="1"/>
</dbReference>
<dbReference type="InterPro" id="IPR020846">
    <property type="entry name" value="MFS_dom"/>
</dbReference>
<dbReference type="SUPFAM" id="SSF103473">
    <property type="entry name" value="MFS general substrate transporter"/>
    <property type="match status" value="1"/>
</dbReference>
<feature type="transmembrane region" description="Helical" evidence="5">
    <location>
        <begin position="415"/>
        <end position="437"/>
    </location>
</feature>
<evidence type="ECO:0000256" key="4">
    <source>
        <dbReference type="ARBA" id="ARBA00023136"/>
    </source>
</evidence>
<evidence type="ECO:0000259" key="6">
    <source>
        <dbReference type="PROSITE" id="PS50850"/>
    </source>
</evidence>
<feature type="transmembrane region" description="Helical" evidence="5">
    <location>
        <begin position="29"/>
        <end position="53"/>
    </location>
</feature>
<dbReference type="PANTHER" id="PTHR23508:SF10">
    <property type="entry name" value="CARBOXYLIC ACID TRANSPORTER PROTEIN HOMOLOG"/>
    <property type="match status" value="1"/>
</dbReference>
<dbReference type="RefSeq" id="WP_247066895.1">
    <property type="nucleotide sequence ID" value="NZ_CP094848.1"/>
</dbReference>
<dbReference type="GO" id="GO:0005886">
    <property type="term" value="C:plasma membrane"/>
    <property type="evidence" value="ECO:0007669"/>
    <property type="project" value="TreeGrafter"/>
</dbReference>
<feature type="transmembrane region" description="Helical" evidence="5">
    <location>
        <begin position="182"/>
        <end position="200"/>
    </location>
</feature>
<reference evidence="7" key="1">
    <citation type="journal article" date="2021" name="Polymers (Basel)">
        <title>Highly Stretchable Bacterial Cellulose Produced by Komagataeibacter hansenii SI1.</title>
        <authorList>
            <person name="Cielecka I."/>
            <person name="Ryngajllo M."/>
            <person name="Maniukiewicz W."/>
            <person name="Bielecki S."/>
        </authorList>
    </citation>
    <scope>NUCLEOTIDE SEQUENCE</scope>
    <source>
        <strain evidence="7">SI1</strain>
    </source>
</reference>
<dbReference type="PANTHER" id="PTHR23508">
    <property type="entry name" value="CARBOXYLIC ACID TRANSPORTER PROTEIN HOMOLOG"/>
    <property type="match status" value="1"/>
</dbReference>
<feature type="transmembrane region" description="Helical" evidence="5">
    <location>
        <begin position="259"/>
        <end position="281"/>
    </location>
</feature>
<dbReference type="AlphaFoldDB" id="A0AAW5EQ48"/>
<dbReference type="Gene3D" id="1.20.1250.20">
    <property type="entry name" value="MFS general substrate transporter like domains"/>
    <property type="match status" value="1"/>
</dbReference>
<evidence type="ECO:0000256" key="2">
    <source>
        <dbReference type="ARBA" id="ARBA00022692"/>
    </source>
</evidence>
<gene>
    <name evidence="7" type="ORF">K1W68_07835</name>
</gene>
<evidence type="ECO:0000313" key="8">
    <source>
        <dbReference type="Proteomes" id="UP001202887"/>
    </source>
</evidence>
<feature type="transmembrane region" description="Helical" evidence="5">
    <location>
        <begin position="91"/>
        <end position="110"/>
    </location>
</feature>
<protein>
    <submittedName>
        <fullName evidence="7">MFS transporter</fullName>
    </submittedName>
</protein>
<proteinExistence type="predicted"/>
<keyword evidence="3 5" id="KW-1133">Transmembrane helix</keyword>
<dbReference type="Pfam" id="PF00083">
    <property type="entry name" value="Sugar_tr"/>
    <property type="match status" value="1"/>
</dbReference>
<dbReference type="Proteomes" id="UP001202887">
    <property type="component" value="Unassembled WGS sequence"/>
</dbReference>
<feature type="transmembrane region" description="Helical" evidence="5">
    <location>
        <begin position="326"/>
        <end position="346"/>
    </location>
</feature>
<name>A0AAW5EQ48_NOVHA</name>
<evidence type="ECO:0000313" key="7">
    <source>
        <dbReference type="EMBL" id="MCJ8353897.1"/>
    </source>
</evidence>
<dbReference type="PROSITE" id="PS50850">
    <property type="entry name" value="MFS"/>
    <property type="match status" value="1"/>
</dbReference>
<feature type="transmembrane region" description="Helical" evidence="5">
    <location>
        <begin position="301"/>
        <end position="319"/>
    </location>
</feature>
<evidence type="ECO:0000256" key="5">
    <source>
        <dbReference type="SAM" id="Phobius"/>
    </source>
</evidence>
<dbReference type="InterPro" id="IPR036259">
    <property type="entry name" value="MFS_trans_sf"/>
</dbReference>
<sequence length="445" mass="48018">MNADDGSVAECIARLESPSSDGWRHRVRLVVGMATFLDSFDIFSIAFVMPVMAPLWHLSPVQVGMVFSIGFLGQMIGSVVFGFFSERYGRIRALSVAVFIFAVATLLSALVQSAAQFEALRFIQGLGLGGHVPIAATYITEISRQAGRGRFVLLYESIFAVGNVLAAVICRIFLAAFGWQSIFWLSGVAGVLLLPFVMRLPESPRWLCARGQARYALDLVRGLETGKQQGPGPLPAPVHGGAAGRLRVPLFLPRDSLRLLLLTVPLWFALGFLNYGLATWLPIIYTRQFRLPVSDALDYSIIRSVIIFIGTIACSLAIDAIGRRKIVMGGFLCAALPLVALALMGSAMTAGWVFFMTLITSFFVAVLMLAVYLYTPELCPAQARGAFTGFNAAVLRFASMIAPGAVGLGMSHGSIAGVFMLFAAVGLMVSGISFVMARETRHLVM</sequence>
<organism evidence="7 8">
    <name type="scientific">Novacetimonas hansenii</name>
    <name type="common">Komagataeibacter hansenii</name>
    <dbReference type="NCBI Taxonomy" id="436"/>
    <lineage>
        <taxon>Bacteria</taxon>
        <taxon>Pseudomonadati</taxon>
        <taxon>Pseudomonadota</taxon>
        <taxon>Alphaproteobacteria</taxon>
        <taxon>Acetobacterales</taxon>
        <taxon>Acetobacteraceae</taxon>
        <taxon>Novacetimonas</taxon>
    </lineage>
</organism>
<feature type="transmembrane region" description="Helical" evidence="5">
    <location>
        <begin position="122"/>
        <end position="140"/>
    </location>
</feature>
<dbReference type="InterPro" id="IPR005829">
    <property type="entry name" value="Sugar_transporter_CS"/>
</dbReference>
<evidence type="ECO:0000256" key="3">
    <source>
        <dbReference type="ARBA" id="ARBA00022989"/>
    </source>
</evidence>
<feature type="transmembrane region" description="Helical" evidence="5">
    <location>
        <begin position="65"/>
        <end position="84"/>
    </location>
</feature>
<dbReference type="CDD" id="cd17316">
    <property type="entry name" value="MFS_SV2_like"/>
    <property type="match status" value="1"/>
</dbReference>
<keyword evidence="4 5" id="KW-0472">Membrane</keyword>
<evidence type="ECO:0000256" key="1">
    <source>
        <dbReference type="ARBA" id="ARBA00004141"/>
    </source>
</evidence>
<feature type="transmembrane region" description="Helical" evidence="5">
    <location>
        <begin position="352"/>
        <end position="374"/>
    </location>
</feature>
<keyword evidence="2 5" id="KW-0812">Transmembrane</keyword>
<dbReference type="InterPro" id="IPR005828">
    <property type="entry name" value="MFS_sugar_transport-like"/>
</dbReference>
<feature type="domain" description="Major facilitator superfamily (MFS) profile" evidence="6">
    <location>
        <begin position="27"/>
        <end position="441"/>
    </location>
</feature>
<dbReference type="GO" id="GO:0046943">
    <property type="term" value="F:carboxylic acid transmembrane transporter activity"/>
    <property type="evidence" value="ECO:0007669"/>
    <property type="project" value="TreeGrafter"/>
</dbReference>